<dbReference type="Gene3D" id="6.10.340.10">
    <property type="match status" value="1"/>
</dbReference>
<dbReference type="Pfam" id="PF00990">
    <property type="entry name" value="GGDEF"/>
    <property type="match status" value="1"/>
</dbReference>
<dbReference type="GO" id="GO:0052621">
    <property type="term" value="F:diguanylate cyclase activity"/>
    <property type="evidence" value="ECO:0007669"/>
    <property type="project" value="TreeGrafter"/>
</dbReference>
<feature type="transmembrane region" description="Helical" evidence="6">
    <location>
        <begin position="12"/>
        <end position="34"/>
    </location>
</feature>
<dbReference type="InterPro" id="IPR043128">
    <property type="entry name" value="Rev_trsase/Diguanyl_cyclase"/>
</dbReference>
<keyword evidence="4 6" id="KW-1133">Transmembrane helix</keyword>
<dbReference type="Gene3D" id="3.30.450.20">
    <property type="entry name" value="PAS domain"/>
    <property type="match status" value="1"/>
</dbReference>
<sequence>MVKIEKGRTIGFFVIATVVLTIIITLLISAMVGYESNKSSLVRNTLELNRINAEKLAITANELLTSATDMLALSAAHLSGGGKEETSQFSLQLIRESNNLFNSVFIADKDGVVLRSAPDNIGVAGKRLESRAALEALEAKAPMISDPYIGITGRHIILLSEPIFGKSGDYEGFIAGSIYLSEPNLFEIMLGTQMSNDIGSYVYVVSGKGELLYHPDKERIGENVTANAAVRHVLKGEKGDMDLVNTKGVSMLAGYAPVAESGWGIISQTPSSSVITASRQLVLKMFTYSLPILLLVLLAVIMLTRYFSRPLYNLASFAEQLSSEANPDVNVPEIHKWNYEANELRKTIEKAVASMRSQIDSLSVEAQKDTLTGLNNRRSMDKVLAGWQASGTPFNYMILDIDHFKSVNDTYGHAMGDEVLRFLGSKLSGLAGSNDVCFRYGGEEFVVLSPGADAEAAVRLGERMRKGIAREIGPTGRPITVSVGIAACSDPNDSLEEVKRRADEALYRSKQAGRNRVSLG</sequence>
<dbReference type="SUPFAM" id="SSF55073">
    <property type="entry name" value="Nucleotide cyclase"/>
    <property type="match status" value="1"/>
</dbReference>
<evidence type="ECO:0000256" key="5">
    <source>
        <dbReference type="ARBA" id="ARBA00023136"/>
    </source>
</evidence>
<dbReference type="CDD" id="cd12912">
    <property type="entry name" value="PDC2_MCP_like"/>
    <property type="match status" value="1"/>
</dbReference>
<reference evidence="8" key="1">
    <citation type="submission" date="2020-09" db="EMBL/GenBank/DDBJ databases">
        <title>A novel bacterium of genus Paenibacillus, isolated from South China Sea.</title>
        <authorList>
            <person name="Huang H."/>
            <person name="Mo K."/>
            <person name="Hu Y."/>
        </authorList>
    </citation>
    <scope>NUCLEOTIDE SEQUENCE</scope>
    <source>
        <strain evidence="8">IB182493</strain>
    </source>
</reference>
<evidence type="ECO:0000256" key="4">
    <source>
        <dbReference type="ARBA" id="ARBA00022989"/>
    </source>
</evidence>
<keyword evidence="9" id="KW-1185">Reference proteome</keyword>
<dbReference type="InterPro" id="IPR029151">
    <property type="entry name" value="Sensor-like_sf"/>
</dbReference>
<name>A0A927CP34_9BACL</name>
<comment type="caution">
    <text evidence="8">The sequence shown here is derived from an EMBL/GenBank/DDBJ whole genome shotgun (WGS) entry which is preliminary data.</text>
</comment>
<dbReference type="Pfam" id="PF02743">
    <property type="entry name" value="dCache_1"/>
    <property type="match status" value="1"/>
</dbReference>
<evidence type="ECO:0000256" key="1">
    <source>
        <dbReference type="ARBA" id="ARBA00004651"/>
    </source>
</evidence>
<dbReference type="InterPro" id="IPR000160">
    <property type="entry name" value="GGDEF_dom"/>
</dbReference>
<dbReference type="EMBL" id="JACXIY010000014">
    <property type="protein sequence ID" value="MBD2869366.1"/>
    <property type="molecule type" value="Genomic_DNA"/>
</dbReference>
<dbReference type="CDD" id="cd18773">
    <property type="entry name" value="PDC1_HK_sensor"/>
    <property type="match status" value="1"/>
</dbReference>
<evidence type="ECO:0000313" key="8">
    <source>
        <dbReference type="EMBL" id="MBD2869366.1"/>
    </source>
</evidence>
<dbReference type="RefSeq" id="WP_190861396.1">
    <property type="nucleotide sequence ID" value="NZ_JACXIY010000014.1"/>
</dbReference>
<gene>
    <name evidence="8" type="ORF">IDH41_12325</name>
</gene>
<proteinExistence type="predicted"/>
<dbReference type="InterPro" id="IPR029787">
    <property type="entry name" value="Nucleotide_cyclase"/>
</dbReference>
<dbReference type="AlphaFoldDB" id="A0A927CP34"/>
<dbReference type="NCBIfam" id="TIGR00254">
    <property type="entry name" value="GGDEF"/>
    <property type="match status" value="1"/>
</dbReference>
<dbReference type="PANTHER" id="PTHR45138">
    <property type="entry name" value="REGULATORY COMPONENTS OF SENSORY TRANSDUCTION SYSTEM"/>
    <property type="match status" value="1"/>
</dbReference>
<evidence type="ECO:0000256" key="3">
    <source>
        <dbReference type="ARBA" id="ARBA00022692"/>
    </source>
</evidence>
<dbReference type="InterPro" id="IPR033479">
    <property type="entry name" value="dCache_1"/>
</dbReference>
<keyword evidence="5 6" id="KW-0472">Membrane</keyword>
<protein>
    <submittedName>
        <fullName evidence="8">GGDEF domain-containing protein</fullName>
    </submittedName>
</protein>
<dbReference type="Gene3D" id="3.30.70.270">
    <property type="match status" value="1"/>
</dbReference>
<evidence type="ECO:0000313" key="9">
    <source>
        <dbReference type="Proteomes" id="UP000632125"/>
    </source>
</evidence>
<evidence type="ECO:0000256" key="2">
    <source>
        <dbReference type="ARBA" id="ARBA00022475"/>
    </source>
</evidence>
<evidence type="ECO:0000259" key="7">
    <source>
        <dbReference type="PROSITE" id="PS50887"/>
    </source>
</evidence>
<dbReference type="CDD" id="cd01949">
    <property type="entry name" value="GGDEF"/>
    <property type="match status" value="1"/>
</dbReference>
<dbReference type="SUPFAM" id="SSF103190">
    <property type="entry name" value="Sensory domain-like"/>
    <property type="match status" value="1"/>
</dbReference>
<dbReference type="InterPro" id="IPR050469">
    <property type="entry name" value="Diguanylate_Cyclase"/>
</dbReference>
<keyword evidence="3 6" id="KW-0812">Transmembrane</keyword>
<dbReference type="GO" id="GO:0005886">
    <property type="term" value="C:plasma membrane"/>
    <property type="evidence" value="ECO:0007669"/>
    <property type="project" value="UniProtKB-SubCell"/>
</dbReference>
<dbReference type="Proteomes" id="UP000632125">
    <property type="component" value="Unassembled WGS sequence"/>
</dbReference>
<dbReference type="GO" id="GO:0043709">
    <property type="term" value="P:cell adhesion involved in single-species biofilm formation"/>
    <property type="evidence" value="ECO:0007669"/>
    <property type="project" value="TreeGrafter"/>
</dbReference>
<dbReference type="SMART" id="SM00267">
    <property type="entry name" value="GGDEF"/>
    <property type="match status" value="1"/>
</dbReference>
<dbReference type="GO" id="GO:1902201">
    <property type="term" value="P:negative regulation of bacterial-type flagellum-dependent cell motility"/>
    <property type="evidence" value="ECO:0007669"/>
    <property type="project" value="TreeGrafter"/>
</dbReference>
<dbReference type="PROSITE" id="PS50887">
    <property type="entry name" value="GGDEF"/>
    <property type="match status" value="1"/>
</dbReference>
<organism evidence="8 9">
    <name type="scientific">Paenibacillus arenilitoris</name>
    <dbReference type="NCBI Taxonomy" id="2772299"/>
    <lineage>
        <taxon>Bacteria</taxon>
        <taxon>Bacillati</taxon>
        <taxon>Bacillota</taxon>
        <taxon>Bacilli</taxon>
        <taxon>Bacillales</taxon>
        <taxon>Paenibacillaceae</taxon>
        <taxon>Paenibacillus</taxon>
    </lineage>
</organism>
<evidence type="ECO:0000256" key="6">
    <source>
        <dbReference type="SAM" id="Phobius"/>
    </source>
</evidence>
<keyword evidence="2" id="KW-1003">Cell membrane</keyword>
<feature type="domain" description="GGDEF" evidence="7">
    <location>
        <begin position="392"/>
        <end position="520"/>
    </location>
</feature>
<accession>A0A927CP34</accession>
<feature type="transmembrane region" description="Helical" evidence="6">
    <location>
        <begin position="285"/>
        <end position="307"/>
    </location>
</feature>
<dbReference type="FunFam" id="3.30.70.270:FF:000001">
    <property type="entry name" value="Diguanylate cyclase domain protein"/>
    <property type="match status" value="1"/>
</dbReference>
<dbReference type="PANTHER" id="PTHR45138:SF9">
    <property type="entry name" value="DIGUANYLATE CYCLASE DGCM-RELATED"/>
    <property type="match status" value="1"/>
</dbReference>
<comment type="subcellular location">
    <subcellularLocation>
        <location evidence="1">Cell membrane</location>
        <topology evidence="1">Multi-pass membrane protein</topology>
    </subcellularLocation>
</comment>